<proteinExistence type="predicted"/>
<dbReference type="EMBL" id="SPNC01000066">
    <property type="protein sequence ID" value="TFH95091.1"/>
    <property type="molecule type" value="Genomic_DNA"/>
</dbReference>
<sequence length="108" mass="12281">MIAVSLSSRVHRAKTLVLDYYAQHTKQAPSALADQYVREMGDVIAFFGDDLDDVAPILWWGIRNSASFSELPLMEQARIDDILSTLGYIIRDNVRRPMDPNLDTQELK</sequence>
<comment type="caution">
    <text evidence="1">The sequence shown here is derived from an EMBL/GenBank/DDBJ whole genome shotgun (WGS) entry which is preliminary data.</text>
</comment>
<evidence type="ECO:0000313" key="2">
    <source>
        <dbReference type="Proteomes" id="UP000297225"/>
    </source>
</evidence>
<reference evidence="1 2" key="1">
    <citation type="submission" date="2019-03" db="EMBL/GenBank/DDBJ databases">
        <title>Porphyromonas levii Isolated from the Uterus of Dairy Cows.</title>
        <authorList>
            <person name="Francis A.M."/>
        </authorList>
    </citation>
    <scope>NUCLEOTIDE SEQUENCE [LARGE SCALE GENOMIC DNA]</scope>
    <source>
        <strain evidence="1 2">AF5678</strain>
    </source>
</reference>
<organism evidence="1 2">
    <name type="scientific">Porphyromonas levii</name>
    <dbReference type="NCBI Taxonomy" id="28114"/>
    <lineage>
        <taxon>Bacteria</taxon>
        <taxon>Pseudomonadati</taxon>
        <taxon>Bacteroidota</taxon>
        <taxon>Bacteroidia</taxon>
        <taxon>Bacteroidales</taxon>
        <taxon>Porphyromonadaceae</taxon>
        <taxon>Porphyromonas</taxon>
    </lineage>
</organism>
<name>A0A4Y8WP20_9PORP</name>
<dbReference type="Proteomes" id="UP000297225">
    <property type="component" value="Unassembled WGS sequence"/>
</dbReference>
<dbReference type="STRING" id="1122973.GCA_000379925_00419"/>
<accession>A0A4Y8WP20</accession>
<protein>
    <submittedName>
        <fullName evidence="1">Uncharacterized protein</fullName>
    </submittedName>
</protein>
<gene>
    <name evidence="1" type="ORF">E4P47_05265</name>
</gene>
<dbReference type="AlphaFoldDB" id="A0A4Y8WP20"/>
<evidence type="ECO:0000313" key="1">
    <source>
        <dbReference type="EMBL" id="TFH95091.1"/>
    </source>
</evidence>
<keyword evidence="2" id="KW-1185">Reference proteome</keyword>
<dbReference type="RefSeq" id="WP_134849203.1">
    <property type="nucleotide sequence ID" value="NZ_CP197400.1"/>
</dbReference>